<proteinExistence type="predicted"/>
<accession>A0A8H3U855</accession>
<gene>
    <name evidence="2" type="ORF">BLS_000830</name>
    <name evidence="1" type="ORF">EG328_009974</name>
</gene>
<dbReference type="Proteomes" id="UP000433883">
    <property type="component" value="Unassembled WGS sequence"/>
</dbReference>
<dbReference type="EMBL" id="WNWQ01000117">
    <property type="protein sequence ID" value="KAE9978152.1"/>
    <property type="molecule type" value="Genomic_DNA"/>
</dbReference>
<dbReference type="AlphaFoldDB" id="A0A8H3U855"/>
<dbReference type="EMBL" id="WNWS01000623">
    <property type="protein sequence ID" value="KAE9965105.1"/>
    <property type="molecule type" value="Genomic_DNA"/>
</dbReference>
<name>A0A8H3U855_VENIN</name>
<sequence>MKNIVKANNYAACDMRNLSYFACEGNIYVALRNGGGFRMPTFESLSRELRQEIFRIAFTDTVADDLEFCLNTRKYICNLHFDSKLRNLVLPDFLSSALAEKVDGSWFDYSYTTLAFAPSTGTTAIALRQVFPDIADDIQFVLERCLHRFEQRLKQNIAESGEDDDDSGEDIYYDGAVAKYGKRAQERGELYDRGGGLGGKNVSRKMMNRYYTAVNNLGISHQSTF</sequence>
<evidence type="ECO:0000313" key="3">
    <source>
        <dbReference type="Proteomes" id="UP000447873"/>
    </source>
</evidence>
<evidence type="ECO:0000313" key="1">
    <source>
        <dbReference type="EMBL" id="KAE9965105.1"/>
    </source>
</evidence>
<comment type="caution">
    <text evidence="1">The sequence shown here is derived from an EMBL/GenBank/DDBJ whole genome shotgun (WGS) entry which is preliminary data.</text>
</comment>
<protein>
    <submittedName>
        <fullName evidence="1">Uncharacterized protein</fullName>
    </submittedName>
</protein>
<evidence type="ECO:0000313" key="2">
    <source>
        <dbReference type="EMBL" id="KAE9978152.1"/>
    </source>
</evidence>
<dbReference type="Proteomes" id="UP000447873">
    <property type="component" value="Unassembled WGS sequence"/>
</dbReference>
<organism evidence="1 3">
    <name type="scientific">Venturia inaequalis</name>
    <name type="common">Apple scab fungus</name>
    <dbReference type="NCBI Taxonomy" id="5025"/>
    <lineage>
        <taxon>Eukaryota</taxon>
        <taxon>Fungi</taxon>
        <taxon>Dikarya</taxon>
        <taxon>Ascomycota</taxon>
        <taxon>Pezizomycotina</taxon>
        <taxon>Dothideomycetes</taxon>
        <taxon>Pleosporomycetidae</taxon>
        <taxon>Venturiales</taxon>
        <taxon>Venturiaceae</taxon>
        <taxon>Venturia</taxon>
    </lineage>
</organism>
<reference evidence="1 3" key="1">
    <citation type="submission" date="2018-12" db="EMBL/GenBank/DDBJ databases">
        <title>Venturia inaequalis Genome Resource.</title>
        <authorList>
            <person name="Lichtner F.J."/>
        </authorList>
    </citation>
    <scope>NUCLEOTIDE SEQUENCE [LARGE SCALE GENOMIC DNA]</scope>
    <source>
        <strain evidence="1 3">120213</strain>
        <strain evidence="2">Bline_iso_100314</strain>
    </source>
</reference>